<keyword evidence="1" id="KW-1133">Transmembrane helix</keyword>
<accession>A0A6G7KUF0</accession>
<evidence type="ECO:0000256" key="1">
    <source>
        <dbReference type="SAM" id="Phobius"/>
    </source>
</evidence>
<organismHost>
    <name type="scientific">Ornithodoros</name>
    <name type="common">relapsing fever ticks</name>
    <dbReference type="NCBI Taxonomy" id="6937"/>
</organismHost>
<organismHost>
    <name type="scientific">Potamochoerus larvatus</name>
    <name type="common">Bushpig</name>
    <dbReference type="NCBI Taxonomy" id="273792"/>
</organismHost>
<name>A0A6G7KUF0_ASF</name>
<keyword evidence="1" id="KW-0472">Membrane</keyword>
<organismHost>
    <name type="scientific">Ornithodoros moubata</name>
    <name type="common">Soft tick</name>
    <name type="synonym">Argasid tick</name>
    <dbReference type="NCBI Taxonomy" id="6938"/>
</organismHost>
<evidence type="ECO:0000313" key="2">
    <source>
        <dbReference type="EMBL" id="QII88983.1"/>
    </source>
</evidence>
<gene>
    <name evidence="2" type="primary">E423R</name>
</gene>
<protein>
    <submittedName>
        <fullName evidence="2">PE423R</fullName>
    </submittedName>
</protein>
<keyword evidence="1" id="KW-0812">Transmembrane</keyword>
<reference evidence="2" key="1">
    <citation type="submission" date="2019-11" db="EMBL/GenBank/DDBJ databases">
        <authorList>
            <person name="Ndlovu S.S."/>
            <person name="Carulei O."/>
        </authorList>
    </citation>
    <scope>NUCLEOTIDE SEQUENCE [LARGE SCALE GENOMIC DNA]</scope>
    <source>
        <strain evidence="2">RSA_2_2004</strain>
    </source>
</reference>
<organismHost>
    <name type="scientific">Phacochoerus aethiopicus</name>
    <name type="common">Warthog</name>
    <dbReference type="NCBI Taxonomy" id="85517"/>
</organismHost>
<dbReference type="EMBL" id="MN641877">
    <property type="protein sequence ID" value="QII88983.1"/>
    <property type="molecule type" value="Genomic_DNA"/>
</dbReference>
<organismHost>
    <name type="scientific">Sus scrofa</name>
    <name type="common">Pig</name>
    <dbReference type="NCBI Taxonomy" id="9823"/>
</organismHost>
<proteinExistence type="predicted"/>
<feature type="transmembrane region" description="Helical" evidence="1">
    <location>
        <begin position="326"/>
        <end position="342"/>
    </location>
</feature>
<organism evidence="2">
    <name type="scientific">African swine fever virus</name>
    <name type="common">ASFV</name>
    <dbReference type="NCBI Taxonomy" id="10497"/>
    <lineage>
        <taxon>Viruses</taxon>
        <taxon>Varidnaviria</taxon>
        <taxon>Bamfordvirae</taxon>
        <taxon>Nucleocytoviricota</taxon>
        <taxon>Pokkesviricetes</taxon>
        <taxon>Asfuvirales</taxon>
        <taxon>Asfarviridae</taxon>
        <taxon>Asfivirus</taxon>
        <taxon>Asfivirus haemorrhagiae</taxon>
    </lineage>
</organism>
<sequence>MLWRNAITEFMDQLSKYSQEILQTFMQLRPTVYIQYNVFLSQVSPLLQKTPAKIPELLVHIFNYLHNVAKICVLLVYATSIIITSKIREQVQHGMCFSYTADLDSLADILSQKQYVLMHLSKNIAAQYFITCLYQGKSKLHLKAASVFYTTRPRTASSAELYTKMLYAYGSPQEIIYYTAKARNTTLDVEESDSMAIIERTARHNLSLMHPLQAMGLSFGATNTDADPEDLQDKTVLYLSLPQATESITYHLISLLQLQKVCTASGLYTNILQAFVIIISTPVQKNTMASKLAPGMDVVFTTDIGKTFFTTNILCKNMLPGPKERVFAYIILITILYISCFIQNHNDFLRQQDSWPFYVAHNFTNKFLLQPIFSGQTRPRLQGAMEAAHVETHLTAFLQSIQPSTPQDPSVLASPKLSALFLYLKQLLSWT</sequence>
<organismHost>
    <name type="scientific">Phacochoerus africanus</name>
    <name type="common">Warthog</name>
    <dbReference type="NCBI Taxonomy" id="41426"/>
</organismHost>